<sequence length="221" mass="24988">MPQTGAINLSEVSISDAKSLARHVDIPAHLNSPLRRVMFPGFDSFSDSQREEVLRWTADALEEDAFAEPRSAIFLEASLSSSCRDVRTETNKQRKGTETGTGRKRKWVPATLDWDAWTALSQRLRAERERVLSGLDKICRLTSMSVAPDYQRRGIGPMMMQRICQDMDRDRRYGYVLAAPEAVKLYAKFGFDIVGKVETPYGDITSMLRQPVPMDNLKGEL</sequence>
<dbReference type="Proteomes" id="UP001303473">
    <property type="component" value="Unassembled WGS sequence"/>
</dbReference>
<dbReference type="CDD" id="cd04301">
    <property type="entry name" value="NAT_SF"/>
    <property type="match status" value="1"/>
</dbReference>
<dbReference type="SUPFAM" id="SSF55729">
    <property type="entry name" value="Acyl-CoA N-acyltransferases (Nat)"/>
    <property type="match status" value="1"/>
</dbReference>
<dbReference type="InterPro" id="IPR052523">
    <property type="entry name" value="Trichothecene_AcTrans"/>
</dbReference>
<accession>A0AAN6N6E5</accession>
<proteinExistence type="predicted"/>
<dbReference type="AlphaFoldDB" id="A0AAN6N6E5"/>
<organism evidence="2 3">
    <name type="scientific">Diplogelasinospora grovesii</name>
    <dbReference type="NCBI Taxonomy" id="303347"/>
    <lineage>
        <taxon>Eukaryota</taxon>
        <taxon>Fungi</taxon>
        <taxon>Dikarya</taxon>
        <taxon>Ascomycota</taxon>
        <taxon>Pezizomycotina</taxon>
        <taxon>Sordariomycetes</taxon>
        <taxon>Sordariomycetidae</taxon>
        <taxon>Sordariales</taxon>
        <taxon>Diplogelasinosporaceae</taxon>
        <taxon>Diplogelasinospora</taxon>
    </lineage>
</organism>
<dbReference type="PANTHER" id="PTHR42791:SF1">
    <property type="entry name" value="N-ACETYLTRANSFERASE DOMAIN-CONTAINING PROTEIN"/>
    <property type="match status" value="1"/>
</dbReference>
<dbReference type="Pfam" id="PF13508">
    <property type="entry name" value="Acetyltransf_7"/>
    <property type="match status" value="1"/>
</dbReference>
<name>A0AAN6N6E5_9PEZI</name>
<protein>
    <recommendedName>
        <fullName evidence="1">N-acetyltransferase domain-containing protein</fullName>
    </recommendedName>
</protein>
<comment type="caution">
    <text evidence="2">The sequence shown here is derived from an EMBL/GenBank/DDBJ whole genome shotgun (WGS) entry which is preliminary data.</text>
</comment>
<feature type="domain" description="N-acetyltransferase" evidence="1">
    <location>
        <begin position="132"/>
        <end position="213"/>
    </location>
</feature>
<dbReference type="InterPro" id="IPR000182">
    <property type="entry name" value="GNAT_dom"/>
</dbReference>
<dbReference type="InterPro" id="IPR016181">
    <property type="entry name" value="Acyl_CoA_acyltransferase"/>
</dbReference>
<evidence type="ECO:0000313" key="2">
    <source>
        <dbReference type="EMBL" id="KAK3939969.1"/>
    </source>
</evidence>
<reference evidence="3" key="1">
    <citation type="journal article" date="2023" name="Mol. Phylogenet. Evol.">
        <title>Genome-scale phylogeny and comparative genomics of the fungal order Sordariales.</title>
        <authorList>
            <person name="Hensen N."/>
            <person name="Bonometti L."/>
            <person name="Westerberg I."/>
            <person name="Brannstrom I.O."/>
            <person name="Guillou S."/>
            <person name="Cros-Aarteil S."/>
            <person name="Calhoun S."/>
            <person name="Haridas S."/>
            <person name="Kuo A."/>
            <person name="Mondo S."/>
            <person name="Pangilinan J."/>
            <person name="Riley R."/>
            <person name="LaButti K."/>
            <person name="Andreopoulos B."/>
            <person name="Lipzen A."/>
            <person name="Chen C."/>
            <person name="Yan M."/>
            <person name="Daum C."/>
            <person name="Ng V."/>
            <person name="Clum A."/>
            <person name="Steindorff A."/>
            <person name="Ohm R.A."/>
            <person name="Martin F."/>
            <person name="Silar P."/>
            <person name="Natvig D.O."/>
            <person name="Lalanne C."/>
            <person name="Gautier V."/>
            <person name="Ament-Velasquez S.L."/>
            <person name="Kruys A."/>
            <person name="Hutchinson M.I."/>
            <person name="Powell A.J."/>
            <person name="Barry K."/>
            <person name="Miller A.N."/>
            <person name="Grigoriev I.V."/>
            <person name="Debuchy R."/>
            <person name="Gladieux P."/>
            <person name="Hiltunen Thoren M."/>
            <person name="Johannesson H."/>
        </authorList>
    </citation>
    <scope>NUCLEOTIDE SEQUENCE [LARGE SCALE GENOMIC DNA]</scope>
    <source>
        <strain evidence="3">CBS 340.73</strain>
    </source>
</reference>
<evidence type="ECO:0000259" key="1">
    <source>
        <dbReference type="PROSITE" id="PS51186"/>
    </source>
</evidence>
<dbReference type="Gene3D" id="3.40.630.30">
    <property type="match status" value="1"/>
</dbReference>
<dbReference type="PROSITE" id="PS51186">
    <property type="entry name" value="GNAT"/>
    <property type="match status" value="1"/>
</dbReference>
<gene>
    <name evidence="2" type="ORF">QBC46DRAFT_341963</name>
</gene>
<keyword evidence="3" id="KW-1185">Reference proteome</keyword>
<dbReference type="PANTHER" id="PTHR42791">
    <property type="entry name" value="GNAT FAMILY ACETYLTRANSFERASE"/>
    <property type="match status" value="1"/>
</dbReference>
<evidence type="ECO:0000313" key="3">
    <source>
        <dbReference type="Proteomes" id="UP001303473"/>
    </source>
</evidence>
<dbReference type="GO" id="GO:0016747">
    <property type="term" value="F:acyltransferase activity, transferring groups other than amino-acyl groups"/>
    <property type="evidence" value="ECO:0007669"/>
    <property type="project" value="InterPro"/>
</dbReference>
<dbReference type="EMBL" id="MU853802">
    <property type="protein sequence ID" value="KAK3939969.1"/>
    <property type="molecule type" value="Genomic_DNA"/>
</dbReference>